<feature type="chain" id="PRO_5016303808" description="L,D-TPase catalytic domain-containing protein" evidence="8">
    <location>
        <begin position="19"/>
        <end position="417"/>
    </location>
</feature>
<evidence type="ECO:0000256" key="3">
    <source>
        <dbReference type="ARBA" id="ARBA00022679"/>
    </source>
</evidence>
<dbReference type="InterPro" id="IPR005490">
    <property type="entry name" value="LD_TPept_cat_dom"/>
</dbReference>
<keyword evidence="6 7" id="KW-0961">Cell wall biogenesis/degradation</keyword>
<dbReference type="GO" id="GO:0009252">
    <property type="term" value="P:peptidoglycan biosynthetic process"/>
    <property type="evidence" value="ECO:0007669"/>
    <property type="project" value="UniProtKB-UniPathway"/>
</dbReference>
<keyword evidence="4 7" id="KW-0133">Cell shape</keyword>
<keyword evidence="8" id="KW-0732">Signal</keyword>
<dbReference type="KEGG" id="gai:IMCC3135_26350"/>
<feature type="domain" description="L,D-TPase catalytic" evidence="9">
    <location>
        <begin position="133"/>
        <end position="281"/>
    </location>
</feature>
<keyword evidence="3" id="KW-0808">Transferase</keyword>
<dbReference type="PANTHER" id="PTHR36699:SF1">
    <property type="entry name" value="L,D-TRANSPEPTIDASE YAFK-RELATED"/>
    <property type="match status" value="1"/>
</dbReference>
<dbReference type="GO" id="GO:0016740">
    <property type="term" value="F:transferase activity"/>
    <property type="evidence" value="ECO:0007669"/>
    <property type="project" value="UniProtKB-KW"/>
</dbReference>
<reference evidence="10 11" key="1">
    <citation type="submission" date="2016-12" db="EMBL/GenBank/DDBJ databases">
        <authorList>
            <person name="Song W.-J."/>
            <person name="Kurnit D.M."/>
        </authorList>
    </citation>
    <scope>NUCLEOTIDE SEQUENCE [LARGE SCALE GENOMIC DNA]</scope>
    <source>
        <strain evidence="10 11">IMCC3135</strain>
    </source>
</reference>
<sequence>MKLIILLCMTVFMHALWAAPHQPPNSSQALDRQLAATLQSLSAGDMAQARVLARQAARTFPNSELAQLLAAELTAVSAHQRVRAAKTEQISPALKGLLQEARVRLLNQSNSMDSPIEQQLPSEIIQLGKDVSTLVVADLASFSLYHISVDQGLPTLMRQHYIGGGKAGFGKRLEGDNKTPLGLYNIDGQRSDASLPDLYGAGALTLDYPNALDRLLGRTGSGIWLHGVPHNQRNRAPLSSEGCVTMSNDHFITLRQRLSLEQNPTTSSSVPMPSGRPMVFLTHDTRWVDAQQQREEQLRFQALFTRYKQAWAQQSLAELLSLYETPEPALDRLDRLDQNDQDDNALVTQLNAVESGDISIVRNPSISSDDSGEPQQEFVIMRLQTGSSNENQLSIYWAKSDDGKWRVVTEQWNIVNS</sequence>
<dbReference type="PROSITE" id="PS52029">
    <property type="entry name" value="LD_TPASE"/>
    <property type="match status" value="1"/>
</dbReference>
<name>A0A2Z2NXW6_9GAMM</name>
<dbReference type="SUPFAM" id="SSF141523">
    <property type="entry name" value="L,D-transpeptidase catalytic domain-like"/>
    <property type="match status" value="1"/>
</dbReference>
<protein>
    <recommendedName>
        <fullName evidence="9">L,D-TPase catalytic domain-containing protein</fullName>
    </recommendedName>
</protein>
<evidence type="ECO:0000256" key="7">
    <source>
        <dbReference type="PROSITE-ProRule" id="PRU01373"/>
    </source>
</evidence>
<evidence type="ECO:0000313" key="10">
    <source>
        <dbReference type="EMBL" id="ASJ75325.1"/>
    </source>
</evidence>
<comment type="pathway">
    <text evidence="1 7">Cell wall biogenesis; peptidoglycan biosynthesis.</text>
</comment>
<dbReference type="InterPro" id="IPR038063">
    <property type="entry name" value="Transpep_catalytic_dom"/>
</dbReference>
<evidence type="ECO:0000256" key="1">
    <source>
        <dbReference type="ARBA" id="ARBA00004752"/>
    </source>
</evidence>
<keyword evidence="5 7" id="KW-0573">Peptidoglycan synthesis</keyword>
<gene>
    <name evidence="10" type="ORF">IMCC3135_26350</name>
</gene>
<dbReference type="PANTHER" id="PTHR36699">
    <property type="entry name" value="LD-TRANSPEPTIDASE"/>
    <property type="match status" value="1"/>
</dbReference>
<dbReference type="AlphaFoldDB" id="A0A2Z2NXW6"/>
<feature type="active site" description="Nucleophile" evidence="7">
    <location>
        <position position="243"/>
    </location>
</feature>
<evidence type="ECO:0000256" key="8">
    <source>
        <dbReference type="SAM" id="SignalP"/>
    </source>
</evidence>
<organism evidence="10 11">
    <name type="scientific">Granulosicoccus antarcticus IMCC3135</name>
    <dbReference type="NCBI Taxonomy" id="1192854"/>
    <lineage>
        <taxon>Bacteria</taxon>
        <taxon>Pseudomonadati</taxon>
        <taxon>Pseudomonadota</taxon>
        <taxon>Gammaproteobacteria</taxon>
        <taxon>Chromatiales</taxon>
        <taxon>Granulosicoccaceae</taxon>
        <taxon>Granulosicoccus</taxon>
    </lineage>
</organism>
<evidence type="ECO:0000259" key="9">
    <source>
        <dbReference type="PROSITE" id="PS52029"/>
    </source>
</evidence>
<dbReference type="RefSeq" id="WP_088920252.1">
    <property type="nucleotide sequence ID" value="NZ_CP018632.1"/>
</dbReference>
<feature type="signal peptide" evidence="8">
    <location>
        <begin position="1"/>
        <end position="18"/>
    </location>
</feature>
<dbReference type="Gene3D" id="2.40.440.10">
    <property type="entry name" value="L,D-transpeptidase catalytic domain-like"/>
    <property type="match status" value="1"/>
</dbReference>
<evidence type="ECO:0000256" key="4">
    <source>
        <dbReference type="ARBA" id="ARBA00022960"/>
    </source>
</evidence>
<dbReference type="Proteomes" id="UP000250079">
    <property type="component" value="Chromosome"/>
</dbReference>
<dbReference type="GO" id="GO:0004180">
    <property type="term" value="F:carboxypeptidase activity"/>
    <property type="evidence" value="ECO:0007669"/>
    <property type="project" value="UniProtKB-ARBA"/>
</dbReference>
<dbReference type="Pfam" id="PF03734">
    <property type="entry name" value="YkuD"/>
    <property type="match status" value="1"/>
</dbReference>
<evidence type="ECO:0000256" key="5">
    <source>
        <dbReference type="ARBA" id="ARBA00022984"/>
    </source>
</evidence>
<dbReference type="UniPathway" id="UPA00219"/>
<dbReference type="GO" id="GO:0008360">
    <property type="term" value="P:regulation of cell shape"/>
    <property type="evidence" value="ECO:0007669"/>
    <property type="project" value="UniProtKB-UniRule"/>
</dbReference>
<dbReference type="GO" id="GO:0071555">
    <property type="term" value="P:cell wall organization"/>
    <property type="evidence" value="ECO:0007669"/>
    <property type="project" value="UniProtKB-UniRule"/>
</dbReference>
<keyword evidence="11" id="KW-1185">Reference proteome</keyword>
<evidence type="ECO:0000313" key="11">
    <source>
        <dbReference type="Proteomes" id="UP000250079"/>
    </source>
</evidence>
<evidence type="ECO:0000256" key="2">
    <source>
        <dbReference type="ARBA" id="ARBA00005992"/>
    </source>
</evidence>
<accession>A0A2Z2NXW6</accession>
<comment type="similarity">
    <text evidence="2">Belongs to the YkuD family.</text>
</comment>
<proteinExistence type="inferred from homology"/>
<dbReference type="EMBL" id="CP018632">
    <property type="protein sequence ID" value="ASJ75325.1"/>
    <property type="molecule type" value="Genomic_DNA"/>
</dbReference>
<dbReference type="OrthoDB" id="9809748at2"/>
<dbReference type="CDD" id="cd16913">
    <property type="entry name" value="YkuD_like"/>
    <property type="match status" value="1"/>
</dbReference>
<evidence type="ECO:0000256" key="6">
    <source>
        <dbReference type="ARBA" id="ARBA00023316"/>
    </source>
</evidence>
<feature type="active site" description="Proton donor/acceptor" evidence="7">
    <location>
        <position position="226"/>
    </location>
</feature>